<feature type="region of interest" description="Disordered" evidence="1">
    <location>
        <begin position="38"/>
        <end position="61"/>
    </location>
</feature>
<reference evidence="2" key="1">
    <citation type="submission" date="2023-08" db="EMBL/GenBank/DDBJ databases">
        <authorList>
            <person name="Alioto T."/>
            <person name="Alioto T."/>
            <person name="Gomez Garrido J."/>
        </authorList>
    </citation>
    <scope>NUCLEOTIDE SEQUENCE</scope>
</reference>
<dbReference type="Proteomes" id="UP001178508">
    <property type="component" value="Chromosome 10"/>
</dbReference>
<feature type="non-terminal residue" evidence="2">
    <location>
        <position position="1"/>
    </location>
</feature>
<proteinExistence type="predicted"/>
<protein>
    <submittedName>
        <fullName evidence="2">Uncharacterized protein</fullName>
    </submittedName>
</protein>
<accession>A0AAV1FY60</accession>
<sequence length="61" mass="6346">EVSGVQSTLPADASMAVPPCESESIDKTCQRPPIALCRQHQQAKPSGATLPAHPNLPGNRG</sequence>
<dbReference type="AlphaFoldDB" id="A0AAV1FY60"/>
<feature type="non-terminal residue" evidence="2">
    <location>
        <position position="61"/>
    </location>
</feature>
<evidence type="ECO:0000256" key="1">
    <source>
        <dbReference type="SAM" id="MobiDB-lite"/>
    </source>
</evidence>
<evidence type="ECO:0000313" key="2">
    <source>
        <dbReference type="EMBL" id="CAJ1065988.1"/>
    </source>
</evidence>
<gene>
    <name evidence="2" type="ORF">XNOV1_A000873</name>
</gene>
<keyword evidence="3" id="KW-1185">Reference proteome</keyword>
<organism evidence="2 3">
    <name type="scientific">Xyrichtys novacula</name>
    <name type="common">Pearly razorfish</name>
    <name type="synonym">Hemipteronotus novacula</name>
    <dbReference type="NCBI Taxonomy" id="13765"/>
    <lineage>
        <taxon>Eukaryota</taxon>
        <taxon>Metazoa</taxon>
        <taxon>Chordata</taxon>
        <taxon>Craniata</taxon>
        <taxon>Vertebrata</taxon>
        <taxon>Euteleostomi</taxon>
        <taxon>Actinopterygii</taxon>
        <taxon>Neopterygii</taxon>
        <taxon>Teleostei</taxon>
        <taxon>Neoteleostei</taxon>
        <taxon>Acanthomorphata</taxon>
        <taxon>Eupercaria</taxon>
        <taxon>Labriformes</taxon>
        <taxon>Labridae</taxon>
        <taxon>Xyrichtys</taxon>
    </lineage>
</organism>
<feature type="region of interest" description="Disordered" evidence="1">
    <location>
        <begin position="1"/>
        <end position="25"/>
    </location>
</feature>
<evidence type="ECO:0000313" key="3">
    <source>
        <dbReference type="Proteomes" id="UP001178508"/>
    </source>
</evidence>
<name>A0AAV1FY60_XYRNO</name>
<dbReference type="EMBL" id="OY660873">
    <property type="protein sequence ID" value="CAJ1065988.1"/>
    <property type="molecule type" value="Genomic_DNA"/>
</dbReference>